<dbReference type="InterPro" id="IPR023631">
    <property type="entry name" value="Amidase_dom"/>
</dbReference>
<feature type="domain" description="Amidase" evidence="2">
    <location>
        <begin position="16"/>
        <end position="425"/>
    </location>
</feature>
<proteinExistence type="predicted"/>
<dbReference type="InterPro" id="IPR000120">
    <property type="entry name" value="Amidase"/>
</dbReference>
<dbReference type="InterPro" id="IPR036928">
    <property type="entry name" value="AS_sf"/>
</dbReference>
<dbReference type="GO" id="GO:0016740">
    <property type="term" value="F:transferase activity"/>
    <property type="evidence" value="ECO:0007669"/>
    <property type="project" value="UniProtKB-KW"/>
</dbReference>
<dbReference type="EMBL" id="VITY01000009">
    <property type="protein sequence ID" value="TWB94890.1"/>
    <property type="molecule type" value="Genomic_DNA"/>
</dbReference>
<keyword evidence="3" id="KW-0808">Transferase</keyword>
<dbReference type="OrthoDB" id="9811471at2"/>
<evidence type="ECO:0000313" key="4">
    <source>
        <dbReference type="Proteomes" id="UP000321304"/>
    </source>
</evidence>
<dbReference type="Pfam" id="PF01425">
    <property type="entry name" value="Amidase"/>
    <property type="match status" value="1"/>
</dbReference>
<dbReference type="Proteomes" id="UP000321304">
    <property type="component" value="Unassembled WGS sequence"/>
</dbReference>
<evidence type="ECO:0000256" key="1">
    <source>
        <dbReference type="SAM" id="MobiDB-lite"/>
    </source>
</evidence>
<dbReference type="RefSeq" id="WP_146989267.1">
    <property type="nucleotide sequence ID" value="NZ_VITY01000009.1"/>
</dbReference>
<sequence length="442" mass="45602">MTLANDQSQPGAVARLEAALTRARSSDAANVFTTLFEESARCEAEAADRRAAAGTTRGPLDGRIVSVKALFDVAGTVTSSGSAVLRALPPAADDALAVKRLRAAGAVIIGKTQMTEFAFSALGTNPNDGGPGNPRDRRRAPGGSSSGAVVSVVDGMAEIAIGSDTGGSIRIPAALSGATGFKPTSGFVPTAGAFSLSSSLDTIGPIASSVADCFVADQVLSGGDVASRPQLASPYTFRLTIARGRLFHGCEPEVLGAFENAVERLRSGGLQIADGSIETALDNVAEIDGIGTFPSIEVGATLRGLGLSSLDGVDPKTRVRIEAGAGIPGIDYVRMVRLREAAIRSFEQSFGNDEVFILPTTPIRAPLLSSVEEDSAFHRANGLVLRNPRVANLLDCPSISLPIPLDGLPVGLMLIGRRNADRRLLEIASCVETMLRGPSAAV</sequence>
<organism evidence="3 4">
    <name type="scientific">Bradyrhizobium macuxiense</name>
    <dbReference type="NCBI Taxonomy" id="1755647"/>
    <lineage>
        <taxon>Bacteria</taxon>
        <taxon>Pseudomonadati</taxon>
        <taxon>Pseudomonadota</taxon>
        <taxon>Alphaproteobacteria</taxon>
        <taxon>Hyphomicrobiales</taxon>
        <taxon>Nitrobacteraceae</taxon>
        <taxon>Bradyrhizobium</taxon>
    </lineage>
</organism>
<dbReference type="PANTHER" id="PTHR11895:SF176">
    <property type="entry name" value="AMIDASE AMID-RELATED"/>
    <property type="match status" value="1"/>
</dbReference>
<dbReference type="AlphaFoldDB" id="A0A560LNH7"/>
<dbReference type="SUPFAM" id="SSF75304">
    <property type="entry name" value="Amidase signature (AS) enzymes"/>
    <property type="match status" value="1"/>
</dbReference>
<accession>A0A560LNH7</accession>
<feature type="region of interest" description="Disordered" evidence="1">
    <location>
        <begin position="121"/>
        <end position="147"/>
    </location>
</feature>
<evidence type="ECO:0000259" key="2">
    <source>
        <dbReference type="Pfam" id="PF01425"/>
    </source>
</evidence>
<comment type="caution">
    <text evidence="3">The sequence shown here is derived from an EMBL/GenBank/DDBJ whole genome shotgun (WGS) entry which is preliminary data.</text>
</comment>
<dbReference type="PANTHER" id="PTHR11895">
    <property type="entry name" value="TRANSAMIDASE"/>
    <property type="match status" value="1"/>
</dbReference>
<evidence type="ECO:0000313" key="3">
    <source>
        <dbReference type="EMBL" id="TWB94890.1"/>
    </source>
</evidence>
<protein>
    <submittedName>
        <fullName evidence="3">Aspartyl-tRNA(Asn)/glutamyl-tRNA(Gln) amidotransferase subunit A</fullName>
    </submittedName>
</protein>
<name>A0A560LNH7_9BRAD</name>
<reference evidence="3 4" key="1">
    <citation type="submission" date="2019-06" db="EMBL/GenBank/DDBJ databases">
        <title>Genomic Encyclopedia of Type Strains, Phase IV (KMG-V): Genome sequencing to study the core and pangenomes of soil and plant-associated prokaryotes.</title>
        <authorList>
            <person name="Whitman W."/>
        </authorList>
    </citation>
    <scope>NUCLEOTIDE SEQUENCE [LARGE SCALE GENOMIC DNA]</scope>
    <source>
        <strain evidence="3 4">BR 10355</strain>
    </source>
</reference>
<gene>
    <name evidence="3" type="ORF">FBZ93_109330</name>
</gene>
<dbReference type="Gene3D" id="3.90.1300.10">
    <property type="entry name" value="Amidase signature (AS) domain"/>
    <property type="match status" value="1"/>
</dbReference>
<keyword evidence="4" id="KW-1185">Reference proteome</keyword>